<dbReference type="InterPro" id="IPR004993">
    <property type="entry name" value="GH3"/>
</dbReference>
<organism evidence="3 4">
    <name type="scientific">Rhodopirellula islandica</name>
    <dbReference type="NCBI Taxonomy" id="595434"/>
    <lineage>
        <taxon>Bacteria</taxon>
        <taxon>Pseudomonadati</taxon>
        <taxon>Planctomycetota</taxon>
        <taxon>Planctomycetia</taxon>
        <taxon>Pirellulales</taxon>
        <taxon>Pirellulaceae</taxon>
        <taxon>Rhodopirellula</taxon>
    </lineage>
</organism>
<evidence type="ECO:0000259" key="2">
    <source>
        <dbReference type="Pfam" id="PF23572"/>
    </source>
</evidence>
<dbReference type="PANTHER" id="PTHR31901">
    <property type="entry name" value="GH3 DOMAIN-CONTAINING PROTEIN"/>
    <property type="match status" value="1"/>
</dbReference>
<sequence>MSPDPMTLLRRSMLRYKVGRLERYLATAERAREIQRENLLQRIQQNADTGFGRDHGFSEIRTLEDYRRRVPIAGYDEARPYVERVIQGETTALFPENTKVVMFATTSGTTDHPKMIPVTEDFYRHYKAGWQYWGTGVYRDYPHLLQMKSLQFSSHWNVTQTPSGAPCGNISGLAAETRPFYIGSLFVLPSCVIQITEHLAKHYTALRLSLACDRVGKIVTANPSTLVEVAKFADSMKDTLIRDIHDGTLTGDQPIPDTIRQRLRSRLRPNPRRARQLQQIVDRTGHLYPKDAWPDLTLLAVWTGGSVGIYLNQLPEYYGDAAIRDHGLSASEGRMTVPLQNGSPSGMLDYSSHHFEFIPESERDSSQPNVLEASELTEGENYFIVLTTASGLYRYDIHDLVRCDGYCGQTPMLSFLNKGKNFCSFTGEKLSEHQVMQAMQQTLQTLNVPSCTFTLAPTLGERPRYHLVLDDASLPNLCEQIGKELQHQLSQVNCEYADKCASGRIEPIQVTRVPAGTWEKLRLNKTSKRGNFEEYKHPCLTNDPEFMQTLRQLDPSPPH</sequence>
<evidence type="ECO:0000313" key="3">
    <source>
        <dbReference type="EMBL" id="KLU04367.1"/>
    </source>
</evidence>
<keyword evidence="4" id="KW-1185">Reference proteome</keyword>
<gene>
    <name evidence="3" type="ORF">RISK_003421</name>
</gene>
<dbReference type="Gene3D" id="3.40.50.12780">
    <property type="entry name" value="N-terminal domain of ligase-like"/>
    <property type="match status" value="1"/>
</dbReference>
<protein>
    <submittedName>
        <fullName evidence="3">Auxin-responsive-like protein</fullName>
    </submittedName>
</protein>
<dbReference type="PANTHER" id="PTHR31901:SF9">
    <property type="entry name" value="GH3 DOMAIN-CONTAINING PROTEIN"/>
    <property type="match status" value="1"/>
</dbReference>
<feature type="domain" description="GH3 middle" evidence="1">
    <location>
        <begin position="348"/>
        <end position="418"/>
    </location>
</feature>
<dbReference type="Pfam" id="PF03321">
    <property type="entry name" value="GH3"/>
    <property type="match status" value="1"/>
</dbReference>
<dbReference type="STRING" id="595434.RISK_003421"/>
<dbReference type="AlphaFoldDB" id="A0A0J1BCN1"/>
<dbReference type="OrthoDB" id="614636at2"/>
<reference evidence="3" key="1">
    <citation type="submission" date="2015-05" db="EMBL/GenBank/DDBJ databases">
        <title>Permanent draft genome of Rhodopirellula islandicus K833.</title>
        <authorList>
            <person name="Kizina J."/>
            <person name="Richter M."/>
            <person name="Glockner F.O."/>
            <person name="Harder J."/>
        </authorList>
    </citation>
    <scope>NUCLEOTIDE SEQUENCE [LARGE SCALE GENOMIC DNA]</scope>
    <source>
        <strain evidence="3">K833</strain>
    </source>
</reference>
<dbReference type="EMBL" id="LECT01000028">
    <property type="protein sequence ID" value="KLU04367.1"/>
    <property type="molecule type" value="Genomic_DNA"/>
</dbReference>
<dbReference type="GO" id="GO:0005737">
    <property type="term" value="C:cytoplasm"/>
    <property type="evidence" value="ECO:0007669"/>
    <property type="project" value="TreeGrafter"/>
</dbReference>
<dbReference type="Pfam" id="PF23571">
    <property type="entry name" value="GH3_M"/>
    <property type="match status" value="1"/>
</dbReference>
<dbReference type="InterPro" id="IPR042099">
    <property type="entry name" value="ANL_N_sf"/>
</dbReference>
<accession>A0A0J1BCN1</accession>
<evidence type="ECO:0000313" key="4">
    <source>
        <dbReference type="Proteomes" id="UP000036367"/>
    </source>
</evidence>
<proteinExistence type="predicted"/>
<evidence type="ECO:0000259" key="1">
    <source>
        <dbReference type="Pfam" id="PF23571"/>
    </source>
</evidence>
<feature type="domain" description="GH3 C-terminal" evidence="2">
    <location>
        <begin position="434"/>
        <end position="545"/>
    </location>
</feature>
<comment type="caution">
    <text evidence="3">The sequence shown here is derived from an EMBL/GenBank/DDBJ whole genome shotgun (WGS) entry which is preliminary data.</text>
</comment>
<dbReference type="InterPro" id="IPR055377">
    <property type="entry name" value="GH3_M"/>
</dbReference>
<dbReference type="Pfam" id="PF23572">
    <property type="entry name" value="GH3_C"/>
    <property type="match status" value="1"/>
</dbReference>
<dbReference type="RefSeq" id="WP_047814909.1">
    <property type="nucleotide sequence ID" value="NZ_LECT01000028.1"/>
</dbReference>
<dbReference type="GO" id="GO:0016881">
    <property type="term" value="F:acid-amino acid ligase activity"/>
    <property type="evidence" value="ECO:0007669"/>
    <property type="project" value="TreeGrafter"/>
</dbReference>
<dbReference type="Proteomes" id="UP000036367">
    <property type="component" value="Unassembled WGS sequence"/>
</dbReference>
<name>A0A0J1BCN1_RHOIS</name>
<dbReference type="InterPro" id="IPR055378">
    <property type="entry name" value="GH3_C"/>
</dbReference>
<dbReference type="PATRIC" id="fig|595434.4.peg.3259"/>